<proteinExistence type="predicted"/>
<keyword evidence="3" id="KW-1185">Reference proteome</keyword>
<reference evidence="2" key="2">
    <citation type="submission" date="2023-02" db="EMBL/GenBank/DDBJ databases">
        <authorList>
            <consortium name="DOE Joint Genome Institute"/>
            <person name="Mondo S.J."/>
            <person name="Chang Y."/>
            <person name="Wang Y."/>
            <person name="Ahrendt S."/>
            <person name="Andreopoulos W."/>
            <person name="Barry K."/>
            <person name="Beard J."/>
            <person name="Benny G.L."/>
            <person name="Blankenship S."/>
            <person name="Bonito G."/>
            <person name="Cuomo C."/>
            <person name="Desiro A."/>
            <person name="Gervers K.A."/>
            <person name="Hundley H."/>
            <person name="Kuo A."/>
            <person name="LaButti K."/>
            <person name="Lang B.F."/>
            <person name="Lipzen A."/>
            <person name="O'Donnell K."/>
            <person name="Pangilinan J."/>
            <person name="Reynolds N."/>
            <person name="Sandor L."/>
            <person name="Smith M.W."/>
            <person name="Tsang A."/>
            <person name="Grigoriev I.V."/>
            <person name="Stajich J.E."/>
            <person name="Spatafora J.W."/>
        </authorList>
    </citation>
    <scope>NUCLEOTIDE SEQUENCE</scope>
    <source>
        <strain evidence="2">RSA 2281</strain>
    </source>
</reference>
<sequence>MSTTLEKPNTVEQTNNNDKTDAVNYSQKEEDVSVDEVSELSREWLEPPDGGWKAWLVVFGCFCSFLCS</sequence>
<accession>A0AAD5PAY9</accession>
<comment type="caution">
    <text evidence="2">The sequence shown here is derived from an EMBL/GenBank/DDBJ whole genome shotgun (WGS) entry which is preliminary data.</text>
</comment>
<name>A0AAD5PAY9_9FUNG</name>
<dbReference type="EMBL" id="JAIXMP010000024">
    <property type="protein sequence ID" value="KAI9254468.1"/>
    <property type="molecule type" value="Genomic_DNA"/>
</dbReference>
<evidence type="ECO:0000313" key="3">
    <source>
        <dbReference type="Proteomes" id="UP001209540"/>
    </source>
</evidence>
<feature type="compositionally biased region" description="Polar residues" evidence="1">
    <location>
        <begin position="1"/>
        <end position="17"/>
    </location>
</feature>
<gene>
    <name evidence="2" type="ORF">BDA99DRAFT_158454</name>
</gene>
<dbReference type="AlphaFoldDB" id="A0AAD5PAY9"/>
<evidence type="ECO:0000313" key="2">
    <source>
        <dbReference type="EMBL" id="KAI9254468.1"/>
    </source>
</evidence>
<reference evidence="2" key="1">
    <citation type="journal article" date="2022" name="IScience">
        <title>Evolution of zygomycete secretomes and the origins of terrestrial fungal ecologies.</title>
        <authorList>
            <person name="Chang Y."/>
            <person name="Wang Y."/>
            <person name="Mondo S."/>
            <person name="Ahrendt S."/>
            <person name="Andreopoulos W."/>
            <person name="Barry K."/>
            <person name="Beard J."/>
            <person name="Benny G.L."/>
            <person name="Blankenship S."/>
            <person name="Bonito G."/>
            <person name="Cuomo C."/>
            <person name="Desiro A."/>
            <person name="Gervers K.A."/>
            <person name="Hundley H."/>
            <person name="Kuo A."/>
            <person name="LaButti K."/>
            <person name="Lang B.F."/>
            <person name="Lipzen A."/>
            <person name="O'Donnell K."/>
            <person name="Pangilinan J."/>
            <person name="Reynolds N."/>
            <person name="Sandor L."/>
            <person name="Smith M.E."/>
            <person name="Tsang A."/>
            <person name="Grigoriev I.V."/>
            <person name="Stajich J.E."/>
            <person name="Spatafora J.W."/>
        </authorList>
    </citation>
    <scope>NUCLEOTIDE SEQUENCE</scope>
    <source>
        <strain evidence="2">RSA 2281</strain>
    </source>
</reference>
<feature type="region of interest" description="Disordered" evidence="1">
    <location>
        <begin position="1"/>
        <end position="29"/>
    </location>
</feature>
<organism evidence="2 3">
    <name type="scientific">Phascolomyces articulosus</name>
    <dbReference type="NCBI Taxonomy" id="60185"/>
    <lineage>
        <taxon>Eukaryota</taxon>
        <taxon>Fungi</taxon>
        <taxon>Fungi incertae sedis</taxon>
        <taxon>Mucoromycota</taxon>
        <taxon>Mucoromycotina</taxon>
        <taxon>Mucoromycetes</taxon>
        <taxon>Mucorales</taxon>
        <taxon>Lichtheimiaceae</taxon>
        <taxon>Phascolomyces</taxon>
    </lineage>
</organism>
<evidence type="ECO:0000256" key="1">
    <source>
        <dbReference type="SAM" id="MobiDB-lite"/>
    </source>
</evidence>
<dbReference type="Proteomes" id="UP001209540">
    <property type="component" value="Unassembled WGS sequence"/>
</dbReference>
<protein>
    <submittedName>
        <fullName evidence="2">Uncharacterized protein</fullName>
    </submittedName>
</protein>